<keyword evidence="2" id="KW-0732">Signal</keyword>
<dbReference type="GO" id="GO:0005773">
    <property type="term" value="C:vacuole"/>
    <property type="evidence" value="ECO:0007669"/>
    <property type="project" value="GOC"/>
</dbReference>
<dbReference type="GO" id="GO:0006624">
    <property type="term" value="P:vacuolar protein processing"/>
    <property type="evidence" value="ECO:0007669"/>
    <property type="project" value="TreeGrafter"/>
</dbReference>
<evidence type="ECO:0000313" key="3">
    <source>
        <dbReference type="EMBL" id="KER20528.1"/>
    </source>
</evidence>
<dbReference type="Gene3D" id="3.40.50.1460">
    <property type="match status" value="1"/>
</dbReference>
<dbReference type="OrthoDB" id="192611at2759"/>
<keyword evidence="4" id="KW-1185">Reference proteome</keyword>
<dbReference type="EMBL" id="KL597047">
    <property type="protein sequence ID" value="KER20528.1"/>
    <property type="molecule type" value="Genomic_DNA"/>
</dbReference>
<dbReference type="InterPro" id="IPR001096">
    <property type="entry name" value="Peptidase_C13"/>
</dbReference>
<evidence type="ECO:0000256" key="1">
    <source>
        <dbReference type="ARBA" id="ARBA00009941"/>
    </source>
</evidence>
<name>A0A074Z0P2_OPIVI</name>
<dbReference type="PANTHER" id="PTHR12000">
    <property type="entry name" value="HEMOGLOBINASE FAMILY MEMBER"/>
    <property type="match status" value="1"/>
</dbReference>
<dbReference type="PRINTS" id="PR00776">
    <property type="entry name" value="HEMOGLOBNASE"/>
</dbReference>
<comment type="similarity">
    <text evidence="1">Belongs to the peptidase C13 family.</text>
</comment>
<feature type="chain" id="PRO_5001703824" description="Peptidase C13 family protein" evidence="2">
    <location>
        <begin position="22"/>
        <end position="154"/>
    </location>
</feature>
<organism evidence="3 4">
    <name type="scientific">Opisthorchis viverrini</name>
    <name type="common">Southeast Asian liver fluke</name>
    <dbReference type="NCBI Taxonomy" id="6198"/>
    <lineage>
        <taxon>Eukaryota</taxon>
        <taxon>Metazoa</taxon>
        <taxon>Spiralia</taxon>
        <taxon>Lophotrochozoa</taxon>
        <taxon>Platyhelminthes</taxon>
        <taxon>Trematoda</taxon>
        <taxon>Digenea</taxon>
        <taxon>Opisthorchiida</taxon>
        <taxon>Opisthorchiata</taxon>
        <taxon>Opisthorchiidae</taxon>
        <taxon>Opisthorchis</taxon>
    </lineage>
</organism>
<dbReference type="Proteomes" id="UP000054324">
    <property type="component" value="Unassembled WGS sequence"/>
</dbReference>
<dbReference type="KEGG" id="ovi:T265_10941"/>
<dbReference type="AlphaFoldDB" id="A0A074Z0P2"/>
<reference evidence="3 4" key="1">
    <citation type="submission" date="2013-11" db="EMBL/GenBank/DDBJ databases">
        <title>Opisthorchis viverrini - life in the bile duct.</title>
        <authorList>
            <person name="Young N.D."/>
            <person name="Nagarajan N."/>
            <person name="Lin S.J."/>
            <person name="Korhonen P.K."/>
            <person name="Jex A.R."/>
            <person name="Hall R.S."/>
            <person name="Safavi-Hemami H."/>
            <person name="Kaewkong W."/>
            <person name="Bertrand D."/>
            <person name="Gao S."/>
            <person name="Seet Q."/>
            <person name="Wongkham S."/>
            <person name="Teh B.T."/>
            <person name="Wongkham C."/>
            <person name="Intapan P.M."/>
            <person name="Maleewong W."/>
            <person name="Yang X."/>
            <person name="Hu M."/>
            <person name="Wang Z."/>
            <person name="Hofmann A."/>
            <person name="Sternberg P.W."/>
            <person name="Tan P."/>
            <person name="Wang J."/>
            <person name="Gasser R.B."/>
        </authorList>
    </citation>
    <scope>NUCLEOTIDE SEQUENCE [LARGE SCALE GENOMIC DNA]</scope>
</reference>
<protein>
    <recommendedName>
        <fullName evidence="5">Peptidase C13 family protein</fullName>
    </recommendedName>
</protein>
<dbReference type="Pfam" id="PF01650">
    <property type="entry name" value="Peptidase_C13"/>
    <property type="match status" value="1"/>
</dbReference>
<dbReference type="GO" id="GO:0051603">
    <property type="term" value="P:proteolysis involved in protein catabolic process"/>
    <property type="evidence" value="ECO:0007669"/>
    <property type="project" value="TreeGrafter"/>
</dbReference>
<evidence type="ECO:0000313" key="4">
    <source>
        <dbReference type="Proteomes" id="UP000054324"/>
    </source>
</evidence>
<dbReference type="GO" id="GO:0004197">
    <property type="term" value="F:cysteine-type endopeptidase activity"/>
    <property type="evidence" value="ECO:0007669"/>
    <property type="project" value="TreeGrafter"/>
</dbReference>
<dbReference type="PANTHER" id="PTHR12000:SF42">
    <property type="entry name" value="LEGUMAIN"/>
    <property type="match status" value="1"/>
</dbReference>
<evidence type="ECO:0008006" key="5">
    <source>
        <dbReference type="Google" id="ProtNLM"/>
    </source>
</evidence>
<gene>
    <name evidence="3" type="ORF">T265_10941</name>
</gene>
<dbReference type="RefSeq" id="XP_009175723.1">
    <property type="nucleotide sequence ID" value="XM_009177459.1"/>
</dbReference>
<evidence type="ECO:0000256" key="2">
    <source>
        <dbReference type="SAM" id="SignalP"/>
    </source>
</evidence>
<proteinExistence type="inferred from homology"/>
<feature type="signal peptide" evidence="2">
    <location>
        <begin position="1"/>
        <end position="21"/>
    </location>
</feature>
<dbReference type="GeneID" id="20325109"/>
<dbReference type="CTD" id="20325109"/>
<sequence>MMRRCWLLFAFLFCINQLAWLNAVSVQNWSSIFKDKPSKNWVILVAGTNACENYRHQADVFHAYQIVRKNNVPAENIITFAYDDIANNPRNPFKGKVFHDYLYEDIYQGVEIDYRGKVCASTGANDFLHQVTVEHKEQVKRHCVSKQNTDRRTD</sequence>
<accession>A0A074Z0P2</accession>